<comment type="cofactor">
    <cofactor evidence="8">
        <name>Mg(2+)</name>
        <dbReference type="ChEBI" id="CHEBI:18420"/>
    </cofactor>
</comment>
<evidence type="ECO:0000256" key="1">
    <source>
        <dbReference type="ARBA" id="ARBA00022516"/>
    </source>
</evidence>
<evidence type="ECO:0000256" key="4">
    <source>
        <dbReference type="ARBA" id="ARBA00022832"/>
    </source>
</evidence>
<dbReference type="EC" id="2.7.8.7" evidence="8"/>
<dbReference type="InterPro" id="IPR004568">
    <property type="entry name" value="Ppantetheine-prot_Trfase_dom"/>
</dbReference>
<gene>
    <name evidence="8 10" type="primary">acpS</name>
    <name evidence="10" type="ordered locus">CLOAM1460</name>
</gene>
<evidence type="ECO:0000256" key="5">
    <source>
        <dbReference type="ARBA" id="ARBA00022842"/>
    </source>
</evidence>
<evidence type="ECO:0000313" key="11">
    <source>
        <dbReference type="Proteomes" id="UP000002019"/>
    </source>
</evidence>
<comment type="subcellular location">
    <subcellularLocation>
        <location evidence="8">Cytoplasm</location>
    </subcellularLocation>
</comment>
<dbReference type="RefSeq" id="WP_015425169.1">
    <property type="nucleotide sequence ID" value="NC_020449.1"/>
</dbReference>
<dbReference type="AlphaFoldDB" id="B0VFH9"/>
<dbReference type="NCBIfam" id="TIGR00556">
    <property type="entry name" value="pantethn_trn"/>
    <property type="match status" value="1"/>
</dbReference>
<evidence type="ECO:0000259" key="9">
    <source>
        <dbReference type="Pfam" id="PF01648"/>
    </source>
</evidence>
<dbReference type="Pfam" id="PF01648">
    <property type="entry name" value="ACPS"/>
    <property type="match status" value="1"/>
</dbReference>
<sequence>MIIGIGCDIIEVERIQNAIEKNSRFCEKLYTTSEIEYCSGKANSYQSFAVRFAAKEAVMKALGTGWNGEVNWIDIEVVTSEKGSPTINLTGGAKDLADKLKVNNICLSLAHEKGYALAFVILEGE</sequence>
<proteinExistence type="inferred from homology"/>
<keyword evidence="6 8" id="KW-0443">Lipid metabolism</keyword>
<keyword evidence="4 8" id="KW-0276">Fatty acid metabolism</keyword>
<dbReference type="GO" id="GO:0000287">
    <property type="term" value="F:magnesium ion binding"/>
    <property type="evidence" value="ECO:0007669"/>
    <property type="project" value="UniProtKB-UniRule"/>
</dbReference>
<evidence type="ECO:0000256" key="7">
    <source>
        <dbReference type="ARBA" id="ARBA00023160"/>
    </source>
</evidence>
<name>B0VFH9_CLOAI</name>
<dbReference type="OrthoDB" id="517356at2"/>
<comment type="similarity">
    <text evidence="8">Belongs to the P-Pant transferase superfamily. AcpS family.</text>
</comment>
<evidence type="ECO:0000313" key="10">
    <source>
        <dbReference type="EMBL" id="CAO81311.1"/>
    </source>
</evidence>
<keyword evidence="3 8" id="KW-0479">Metal-binding</keyword>
<keyword evidence="5 8" id="KW-0460">Magnesium</keyword>
<feature type="domain" description="4'-phosphopantetheinyl transferase" evidence="9">
    <location>
        <begin position="4"/>
        <end position="119"/>
    </location>
</feature>
<dbReference type="HAMAP" id="MF_00101">
    <property type="entry name" value="AcpS"/>
    <property type="match status" value="1"/>
</dbReference>
<dbReference type="KEGG" id="caci:CLOAM1460"/>
<dbReference type="SUPFAM" id="SSF56214">
    <property type="entry name" value="4'-phosphopantetheinyl transferase"/>
    <property type="match status" value="1"/>
</dbReference>
<keyword evidence="2 8" id="KW-0808">Transferase</keyword>
<organism evidence="10 11">
    <name type="scientific">Cloacimonas acidaminovorans (strain Evry)</name>
    <dbReference type="NCBI Taxonomy" id="459349"/>
    <lineage>
        <taxon>Bacteria</taxon>
        <taxon>Pseudomonadati</taxon>
        <taxon>Candidatus Cloacimonadota</taxon>
        <taxon>Candidatus Cloacimonadia</taxon>
        <taxon>Candidatus Cloacimonadales</taxon>
        <taxon>Candidatus Cloacimonadaceae</taxon>
        <taxon>Candidatus Cloacimonas</taxon>
    </lineage>
</organism>
<dbReference type="GO" id="GO:0006633">
    <property type="term" value="P:fatty acid biosynthetic process"/>
    <property type="evidence" value="ECO:0007669"/>
    <property type="project" value="UniProtKB-UniRule"/>
</dbReference>
<feature type="binding site" evidence="8">
    <location>
        <position position="56"/>
    </location>
    <ligand>
        <name>Mg(2+)</name>
        <dbReference type="ChEBI" id="CHEBI:18420"/>
    </ligand>
</feature>
<dbReference type="HOGENOM" id="CLU_089696_0_2_0"/>
<reference evidence="10 11" key="1">
    <citation type="journal article" date="2008" name="J. Bacteriol.">
        <title>'Candidatus Cloacamonas acidaminovorans': genome sequence reconstruction provides a first glimpse of a new bacterial division.</title>
        <authorList>
            <person name="Pelletier E."/>
            <person name="Kreimeyer A."/>
            <person name="Bocs S."/>
            <person name="Rouy Z."/>
            <person name="Gyapay G."/>
            <person name="Chouari R."/>
            <person name="Riviere D."/>
            <person name="Ganesan A."/>
            <person name="Daegelen P."/>
            <person name="Sghir A."/>
            <person name="Cohen G.N."/>
            <person name="Medigue C."/>
            <person name="Weissenbach J."/>
            <person name="Le Paslier D."/>
        </authorList>
    </citation>
    <scope>NUCLEOTIDE SEQUENCE [LARGE SCALE GENOMIC DNA]</scope>
    <source>
        <strain evidence="11">Evry</strain>
    </source>
</reference>
<dbReference type="InterPro" id="IPR002582">
    <property type="entry name" value="ACPS"/>
</dbReference>
<evidence type="ECO:0000256" key="6">
    <source>
        <dbReference type="ARBA" id="ARBA00023098"/>
    </source>
</evidence>
<comment type="function">
    <text evidence="8">Transfers the 4'-phosphopantetheine moiety from coenzyme A to a Ser of acyl-carrier-protein.</text>
</comment>
<keyword evidence="8" id="KW-0963">Cytoplasm</keyword>
<dbReference type="STRING" id="459349.CLOAM1460"/>
<evidence type="ECO:0000256" key="3">
    <source>
        <dbReference type="ARBA" id="ARBA00022723"/>
    </source>
</evidence>
<dbReference type="Gene3D" id="3.90.470.20">
    <property type="entry name" value="4'-phosphopantetheinyl transferase domain"/>
    <property type="match status" value="1"/>
</dbReference>
<evidence type="ECO:0000256" key="8">
    <source>
        <dbReference type="HAMAP-Rule" id="MF_00101"/>
    </source>
</evidence>
<dbReference type="GO" id="GO:0008897">
    <property type="term" value="F:holo-[acyl-carrier-protein] synthase activity"/>
    <property type="evidence" value="ECO:0007669"/>
    <property type="project" value="UniProtKB-UniRule"/>
</dbReference>
<keyword evidence="11" id="KW-1185">Reference proteome</keyword>
<dbReference type="EMBL" id="CU466930">
    <property type="protein sequence ID" value="CAO81311.1"/>
    <property type="molecule type" value="Genomic_DNA"/>
</dbReference>
<dbReference type="GO" id="GO:0005737">
    <property type="term" value="C:cytoplasm"/>
    <property type="evidence" value="ECO:0007669"/>
    <property type="project" value="UniProtKB-SubCell"/>
</dbReference>
<keyword evidence="7 8" id="KW-0275">Fatty acid biosynthesis</keyword>
<evidence type="ECO:0000256" key="2">
    <source>
        <dbReference type="ARBA" id="ARBA00022679"/>
    </source>
</evidence>
<feature type="binding site" evidence="8">
    <location>
        <position position="8"/>
    </location>
    <ligand>
        <name>Mg(2+)</name>
        <dbReference type="ChEBI" id="CHEBI:18420"/>
    </ligand>
</feature>
<dbReference type="InterPro" id="IPR037143">
    <property type="entry name" value="4-PPantetheinyl_Trfase_dom_sf"/>
</dbReference>
<comment type="catalytic activity">
    <reaction evidence="8">
        <text>apo-[ACP] + CoA = holo-[ACP] + adenosine 3',5'-bisphosphate + H(+)</text>
        <dbReference type="Rhea" id="RHEA:12068"/>
        <dbReference type="Rhea" id="RHEA-COMP:9685"/>
        <dbReference type="Rhea" id="RHEA-COMP:9690"/>
        <dbReference type="ChEBI" id="CHEBI:15378"/>
        <dbReference type="ChEBI" id="CHEBI:29999"/>
        <dbReference type="ChEBI" id="CHEBI:57287"/>
        <dbReference type="ChEBI" id="CHEBI:58343"/>
        <dbReference type="ChEBI" id="CHEBI:64479"/>
        <dbReference type="EC" id="2.7.8.7"/>
    </reaction>
</comment>
<keyword evidence="1 8" id="KW-0444">Lipid biosynthesis</keyword>
<accession>B0VFH9</accession>
<dbReference type="Proteomes" id="UP000002019">
    <property type="component" value="Chromosome"/>
</dbReference>
<dbReference type="InterPro" id="IPR008278">
    <property type="entry name" value="4-PPantetheinyl_Trfase_dom"/>
</dbReference>
<protein>
    <recommendedName>
        <fullName evidence="8">Holo-[acyl-carrier-protein] synthase</fullName>
        <shortName evidence="8">Holo-ACP synthase</shortName>
        <ecNumber evidence="8">2.7.8.7</ecNumber>
    </recommendedName>
    <alternativeName>
        <fullName evidence="8">4'-phosphopantetheinyl transferase AcpS</fullName>
    </alternativeName>
</protein>
<dbReference type="NCBIfam" id="TIGR00516">
    <property type="entry name" value="acpS"/>
    <property type="match status" value="1"/>
</dbReference>
<dbReference type="eggNOG" id="COG0736">
    <property type="taxonomic scope" value="Bacteria"/>
</dbReference>
<dbReference type="NCBIfam" id="NF000832">
    <property type="entry name" value="PRK00070.3-2"/>
    <property type="match status" value="1"/>
</dbReference>